<organism evidence="2 3">
    <name type="scientific">Prevotella micans F0438</name>
    <dbReference type="NCBI Taxonomy" id="883158"/>
    <lineage>
        <taxon>Bacteria</taxon>
        <taxon>Pseudomonadati</taxon>
        <taxon>Bacteroidota</taxon>
        <taxon>Bacteroidia</taxon>
        <taxon>Bacteroidales</taxon>
        <taxon>Prevotellaceae</taxon>
        <taxon>Prevotella</taxon>
    </lineage>
</organism>
<keyword evidence="3" id="KW-1185">Reference proteome</keyword>
<dbReference type="HOGENOM" id="CLU_028180_0_0_10"/>
<accession>H1Q4F4</accession>
<evidence type="ECO:0000256" key="1">
    <source>
        <dbReference type="SAM" id="SignalP"/>
    </source>
</evidence>
<dbReference type="EMBL" id="AGWK01000047">
    <property type="protein sequence ID" value="EHO67130.1"/>
    <property type="molecule type" value="Genomic_DNA"/>
</dbReference>
<dbReference type="STRING" id="883158.HMPREF9140_01792"/>
<feature type="chain" id="PRO_5003552281" evidence="1">
    <location>
        <begin position="25"/>
        <end position="638"/>
    </location>
</feature>
<dbReference type="PROSITE" id="PS51257">
    <property type="entry name" value="PROKAR_LIPOPROTEIN"/>
    <property type="match status" value="1"/>
</dbReference>
<gene>
    <name evidence="2" type="ORF">HMPREF9140_01792</name>
</gene>
<reference evidence="2 3" key="1">
    <citation type="submission" date="2011-12" db="EMBL/GenBank/DDBJ databases">
        <title>The Genome Sequence of Prevotella micans F0438.</title>
        <authorList>
            <consortium name="The Broad Institute Genome Sequencing Platform"/>
            <person name="Earl A."/>
            <person name="Ward D."/>
            <person name="Feldgarden M."/>
            <person name="Gevers D."/>
            <person name="Izard J."/>
            <person name="Baranova O.V."/>
            <person name="Blanton J.M."/>
            <person name="Wade W.G."/>
            <person name="Dewhirst F.E."/>
            <person name="Young S.K."/>
            <person name="Zeng Q."/>
            <person name="Gargeya S."/>
            <person name="Fitzgerald M."/>
            <person name="Haas B."/>
            <person name="Abouelleil A."/>
            <person name="Alvarado L."/>
            <person name="Arachchi H.M."/>
            <person name="Berlin A."/>
            <person name="Chapman S.B."/>
            <person name="Gearin G."/>
            <person name="Goldberg J."/>
            <person name="Griggs A."/>
            <person name="Gujja S."/>
            <person name="Hansen M."/>
            <person name="Heiman D."/>
            <person name="Howarth C."/>
            <person name="Larimer J."/>
            <person name="Lui A."/>
            <person name="MacDonald P.J.P."/>
            <person name="McCowen C."/>
            <person name="Montmayeur A."/>
            <person name="Murphy C."/>
            <person name="Neiman D."/>
            <person name="Pearson M."/>
            <person name="Priest M."/>
            <person name="Roberts A."/>
            <person name="Saif S."/>
            <person name="Shea T."/>
            <person name="Sisk P."/>
            <person name="Stolte C."/>
            <person name="Sykes S."/>
            <person name="Wortman J."/>
            <person name="Nusbaum C."/>
            <person name="Birren B."/>
        </authorList>
    </citation>
    <scope>NUCLEOTIDE SEQUENCE [LARGE SCALE GENOMIC DNA]</scope>
    <source>
        <strain evidence="2 3">F0438</strain>
    </source>
</reference>
<dbReference type="AlphaFoldDB" id="H1Q4F4"/>
<evidence type="ECO:0000313" key="3">
    <source>
        <dbReference type="Proteomes" id="UP000016023"/>
    </source>
</evidence>
<dbReference type="PATRIC" id="fig|883158.3.peg.1789"/>
<keyword evidence="1" id="KW-0732">Signal</keyword>
<comment type="caution">
    <text evidence="2">The sequence shown here is derived from an EMBL/GenBank/DDBJ whole genome shotgun (WGS) entry which is preliminary data.</text>
</comment>
<dbReference type="RefSeq" id="WP_006953344.1">
    <property type="nucleotide sequence ID" value="NZ_JH594523.1"/>
</dbReference>
<name>H1Q4F4_9BACT</name>
<protein>
    <submittedName>
        <fullName evidence="2">Uncharacterized protein</fullName>
    </submittedName>
</protein>
<sequence>MMKRRINKHLLSIICLAVLTTACTNEEQNLPLPQQPTEGNTTVKAGNITFSINELPFGVDIEEDTRNTQPTIKDTVDLSDGIEAELTLEPDTKSATRASKIGLSDGTYRVFAYKAGVNKGMFTFVVSGGNVISAGQLSLPAGVYSFYCCNEHVAAENNKFTIPHSNVGGALIGFAKDVYVSGENQHITFSMTHAGGRIRTKLMALTPLPVDLRTRLGIATGTQSHDMTYNLITDAYAYAPASPTPLPFPEHYYTRTADEPDAGLGVTFNTSVSNDYTYFVSGTPFREIAMTFLNPSPIYRKAMNSFTAKKLSSGIGNVVVNKSYTLKIRIVPNFRYLFQDGNSGYLRDRGNRLPIALCITDHLAMGLFDAAPWDYPEAYTPSIQNPPTYVQEQANKASWSSTAWVRQVEPKFVKVRDNDVVFTSWQNAISYDTHGGYYWTWIPNGSTGFNWQFGGPGQVITDPAKKIKGKNFNKLYPAFYWAGNRYPDAMIRKCQSLGLPYNATFLAIENKWFLPSAYEWYWLHLNIGFGQNFTIANPADPSTYDRFAVANYSSQIVNYALVKAGGMPLWYSNGEGHHYYTSSEYINSVFQQSEPNFVSQVFCFTANSNNKMYITADLKDPLAEFTYPRYRVRAFVNY</sequence>
<feature type="signal peptide" evidence="1">
    <location>
        <begin position="1"/>
        <end position="24"/>
    </location>
</feature>
<proteinExistence type="predicted"/>
<evidence type="ECO:0000313" key="2">
    <source>
        <dbReference type="EMBL" id="EHO67130.1"/>
    </source>
</evidence>
<dbReference type="Proteomes" id="UP000016023">
    <property type="component" value="Unassembled WGS sequence"/>
</dbReference>